<evidence type="ECO:0000313" key="2">
    <source>
        <dbReference type="EMBL" id="CAA6798769.1"/>
    </source>
</evidence>
<dbReference type="Gene3D" id="3.10.450.50">
    <property type="match status" value="1"/>
</dbReference>
<dbReference type="Pfam" id="PF02810">
    <property type="entry name" value="SEC-C"/>
    <property type="match status" value="1"/>
</dbReference>
<dbReference type="InterPro" id="IPR032710">
    <property type="entry name" value="NTF2-like_dom_sf"/>
</dbReference>
<proteinExistence type="predicted"/>
<dbReference type="NCBIfam" id="NF002486">
    <property type="entry name" value="PRK01752.1"/>
    <property type="match status" value="1"/>
</dbReference>
<feature type="domain" description="YchJ-like middle NTF2-like" evidence="1">
    <location>
        <begin position="28"/>
        <end position="127"/>
    </location>
</feature>
<dbReference type="SUPFAM" id="SSF103642">
    <property type="entry name" value="Sec-C motif"/>
    <property type="match status" value="1"/>
</dbReference>
<protein>
    <recommendedName>
        <fullName evidence="1">YchJ-like middle NTF2-like domain-containing protein</fullName>
    </recommendedName>
</protein>
<organism evidence="2">
    <name type="scientific">uncultured Aureispira sp</name>
    <dbReference type="NCBI Taxonomy" id="1331704"/>
    <lineage>
        <taxon>Bacteria</taxon>
        <taxon>Pseudomonadati</taxon>
        <taxon>Bacteroidota</taxon>
        <taxon>Saprospiria</taxon>
        <taxon>Saprospirales</taxon>
        <taxon>Saprospiraceae</taxon>
        <taxon>Aureispira</taxon>
        <taxon>environmental samples</taxon>
    </lineage>
</organism>
<accession>A0A6S6S1N6</accession>
<dbReference type="PANTHER" id="PTHR33747:SF1">
    <property type="entry name" value="ADENYLATE CYCLASE-ASSOCIATED CAP C-TERMINAL DOMAIN-CONTAINING PROTEIN"/>
    <property type="match status" value="1"/>
</dbReference>
<name>A0A6S6S1N6_9BACT</name>
<sequence>MEKCPCKSQKEYLDCCAPFLDRQQNAPTAIALMRSRYTAHVKADIDYIIETVHPEHREASDRKAIESWAKNAVWKGLEIIKTKKGLEGDEIGWVVFSAHYTYNNSVKVHTENSLFKKKEGKWYFVEGRDAEIAVGKPAKIGRNDACYCGSGKKFKKCCAKK</sequence>
<dbReference type="NCBIfam" id="NF002449">
    <property type="entry name" value="PRK01617.1"/>
    <property type="match status" value="1"/>
</dbReference>
<evidence type="ECO:0000259" key="1">
    <source>
        <dbReference type="Pfam" id="PF17775"/>
    </source>
</evidence>
<gene>
    <name evidence="2" type="ORF">HELGO_WM10123</name>
</gene>
<reference evidence="2" key="1">
    <citation type="submission" date="2020-01" db="EMBL/GenBank/DDBJ databases">
        <authorList>
            <person name="Meier V. D."/>
            <person name="Meier V D."/>
        </authorList>
    </citation>
    <scope>NUCLEOTIDE SEQUENCE</scope>
    <source>
        <strain evidence="2">HLG_WM_MAG_10</strain>
    </source>
</reference>
<dbReference type="InterPro" id="IPR004027">
    <property type="entry name" value="SEC_C_motif"/>
</dbReference>
<dbReference type="AlphaFoldDB" id="A0A6S6S1N6"/>
<dbReference type="EMBL" id="CACVAQ010000010">
    <property type="protein sequence ID" value="CAA6798769.1"/>
    <property type="molecule type" value="Genomic_DNA"/>
</dbReference>
<dbReference type="SUPFAM" id="SSF54427">
    <property type="entry name" value="NTF2-like"/>
    <property type="match status" value="1"/>
</dbReference>
<dbReference type="Pfam" id="PF17775">
    <property type="entry name" value="YchJ_M-like"/>
    <property type="match status" value="1"/>
</dbReference>
<dbReference type="PANTHER" id="PTHR33747">
    <property type="entry name" value="UPF0225 PROTEIN SCO1677"/>
    <property type="match status" value="1"/>
</dbReference>
<dbReference type="InterPro" id="IPR048469">
    <property type="entry name" value="YchJ-like_M"/>
</dbReference>